<proteinExistence type="predicted"/>
<dbReference type="Proteomes" id="UP001209654">
    <property type="component" value="Unassembled WGS sequence"/>
</dbReference>
<feature type="region of interest" description="Disordered" evidence="3">
    <location>
        <begin position="199"/>
        <end position="220"/>
    </location>
</feature>
<feature type="domain" description="HTH tetR-type" evidence="4">
    <location>
        <begin position="10"/>
        <end position="70"/>
    </location>
</feature>
<dbReference type="InterPro" id="IPR001647">
    <property type="entry name" value="HTH_TetR"/>
</dbReference>
<sequence>MTQSEVAESQHPRERVLSAVYPLFAHRGVRDVGIDEIIRTAGVAKATFYRHFASKEALVLAFLQRRHEVFGINWLLGEVARRATTPEGRLLAIFDVFAEWFAREDYEACSFIRVMFELGASDPAGQASIGYLHEIRNQIVLLAKDAGLDDVDGFAWSWRILMAGSIVTAAEGDLGAASRARRLAAALIAQHRPATATQAFHCPASPGHHEGTGQFRRENR</sequence>
<dbReference type="InterPro" id="IPR036271">
    <property type="entry name" value="Tet_transcr_reg_TetR-rel_C_sf"/>
</dbReference>
<reference evidence="5 6" key="1">
    <citation type="journal article" date="2023" name="Int. J. Syst. Evol. Microbiol.">
        <title>Arthrobacter mangrovi sp. nov., an actinobacterium isolated from the rhizosphere of a mangrove.</title>
        <authorList>
            <person name="Hamada M."/>
            <person name="Saitou S."/>
            <person name="Enomoto N."/>
            <person name="Nanri K."/>
            <person name="Hidaka K."/>
            <person name="Miura T."/>
            <person name="Tamura T."/>
        </authorList>
    </citation>
    <scope>NUCLEOTIDE SEQUENCE [LARGE SCALE GENOMIC DNA]</scope>
    <source>
        <strain evidence="5 6">NBRC 112813</strain>
    </source>
</reference>
<accession>A0ABQ5MT92</accession>
<dbReference type="PROSITE" id="PS50977">
    <property type="entry name" value="HTH_TETR_2"/>
    <property type="match status" value="1"/>
</dbReference>
<name>A0ABQ5MT92_9MICC</name>
<evidence type="ECO:0000313" key="6">
    <source>
        <dbReference type="Proteomes" id="UP001209654"/>
    </source>
</evidence>
<dbReference type="PANTHER" id="PTHR30055">
    <property type="entry name" value="HTH-TYPE TRANSCRIPTIONAL REGULATOR RUTR"/>
    <property type="match status" value="1"/>
</dbReference>
<evidence type="ECO:0000256" key="1">
    <source>
        <dbReference type="ARBA" id="ARBA00023125"/>
    </source>
</evidence>
<dbReference type="SUPFAM" id="SSF48498">
    <property type="entry name" value="Tetracyclin repressor-like, C-terminal domain"/>
    <property type="match status" value="1"/>
</dbReference>
<feature type="DNA-binding region" description="H-T-H motif" evidence="2">
    <location>
        <begin position="33"/>
        <end position="52"/>
    </location>
</feature>
<evidence type="ECO:0000256" key="3">
    <source>
        <dbReference type="SAM" id="MobiDB-lite"/>
    </source>
</evidence>
<dbReference type="Gene3D" id="1.10.357.10">
    <property type="entry name" value="Tetracycline Repressor, domain 2"/>
    <property type="match status" value="1"/>
</dbReference>
<dbReference type="InterPro" id="IPR009057">
    <property type="entry name" value="Homeodomain-like_sf"/>
</dbReference>
<dbReference type="PANTHER" id="PTHR30055:SF200">
    <property type="entry name" value="HTH-TYPE TRANSCRIPTIONAL REPRESSOR BDCR"/>
    <property type="match status" value="1"/>
</dbReference>
<organism evidence="5 6">
    <name type="scientific">Arthrobacter mangrovi</name>
    <dbReference type="NCBI Taxonomy" id="2966350"/>
    <lineage>
        <taxon>Bacteria</taxon>
        <taxon>Bacillati</taxon>
        <taxon>Actinomycetota</taxon>
        <taxon>Actinomycetes</taxon>
        <taxon>Micrococcales</taxon>
        <taxon>Micrococcaceae</taxon>
        <taxon>Arthrobacter</taxon>
    </lineage>
</organism>
<keyword evidence="6" id="KW-1185">Reference proteome</keyword>
<evidence type="ECO:0000256" key="2">
    <source>
        <dbReference type="PROSITE-ProRule" id="PRU00335"/>
    </source>
</evidence>
<dbReference type="RefSeq" id="WP_264795341.1">
    <property type="nucleotide sequence ID" value="NZ_BRVS01000006.1"/>
</dbReference>
<dbReference type="Pfam" id="PF00440">
    <property type="entry name" value="TetR_N"/>
    <property type="match status" value="1"/>
</dbReference>
<comment type="caution">
    <text evidence="5">The sequence shown here is derived from an EMBL/GenBank/DDBJ whole genome shotgun (WGS) entry which is preliminary data.</text>
</comment>
<gene>
    <name evidence="5" type="ORF">AHIS1636_16420</name>
</gene>
<feature type="compositionally biased region" description="Basic and acidic residues" evidence="3">
    <location>
        <begin position="207"/>
        <end position="220"/>
    </location>
</feature>
<dbReference type="InterPro" id="IPR050109">
    <property type="entry name" value="HTH-type_TetR-like_transc_reg"/>
</dbReference>
<protein>
    <recommendedName>
        <fullName evidence="4">HTH tetR-type domain-containing protein</fullName>
    </recommendedName>
</protein>
<dbReference type="EMBL" id="BRVS01000006">
    <property type="protein sequence ID" value="GLB67203.1"/>
    <property type="molecule type" value="Genomic_DNA"/>
</dbReference>
<evidence type="ECO:0000259" key="4">
    <source>
        <dbReference type="PROSITE" id="PS50977"/>
    </source>
</evidence>
<evidence type="ECO:0000313" key="5">
    <source>
        <dbReference type="EMBL" id="GLB67203.1"/>
    </source>
</evidence>
<dbReference type="SUPFAM" id="SSF46689">
    <property type="entry name" value="Homeodomain-like"/>
    <property type="match status" value="1"/>
</dbReference>
<keyword evidence="1 2" id="KW-0238">DNA-binding</keyword>
<dbReference type="PRINTS" id="PR00455">
    <property type="entry name" value="HTHTETR"/>
</dbReference>